<dbReference type="PANTHER" id="PTHR18968:SF133">
    <property type="entry name" value="BENZOYLFORMATE DECARBOXYLASE"/>
    <property type="match status" value="1"/>
</dbReference>
<dbReference type="InterPro" id="IPR045229">
    <property type="entry name" value="TPP_enz"/>
</dbReference>
<keyword evidence="5" id="KW-1185">Reference proteome</keyword>
<evidence type="ECO:0000259" key="3">
    <source>
        <dbReference type="Pfam" id="PF02776"/>
    </source>
</evidence>
<dbReference type="SUPFAM" id="SSF52518">
    <property type="entry name" value="Thiamin diphosphate-binding fold (THDP-binding)"/>
    <property type="match status" value="1"/>
</dbReference>
<feature type="region of interest" description="Disordered" evidence="2">
    <location>
        <begin position="72"/>
        <end position="104"/>
    </location>
</feature>
<proteinExistence type="inferred from homology"/>
<dbReference type="GO" id="GO:0003984">
    <property type="term" value="F:acetolactate synthase activity"/>
    <property type="evidence" value="ECO:0007669"/>
    <property type="project" value="TreeGrafter"/>
</dbReference>
<evidence type="ECO:0000256" key="1">
    <source>
        <dbReference type="ARBA" id="ARBA00007812"/>
    </source>
</evidence>
<name>A0A6P1NGC0_9MICC</name>
<dbReference type="InterPro" id="IPR012001">
    <property type="entry name" value="Thiamin_PyroP_enz_TPP-bd_dom"/>
</dbReference>
<protein>
    <recommendedName>
        <fullName evidence="3">Thiamine pyrophosphate enzyme N-terminal TPP-binding domain-containing protein</fullName>
    </recommendedName>
</protein>
<feature type="compositionally biased region" description="Polar residues" evidence="2">
    <location>
        <begin position="72"/>
        <end position="87"/>
    </location>
</feature>
<dbReference type="Pfam" id="PF02776">
    <property type="entry name" value="TPP_enzyme_N"/>
    <property type="match status" value="1"/>
</dbReference>
<reference evidence="4 5" key="1">
    <citation type="submission" date="2020-01" db="EMBL/GenBank/DDBJ databases">
        <title>Pseudarthrobacter psychrotolerans sp. nov., isolated from antarctic soil.</title>
        <authorList>
            <person name="Shin Y."/>
            <person name="Park W."/>
        </authorList>
    </citation>
    <scope>NUCLEOTIDE SEQUENCE [LARGE SCALE GENOMIC DNA]</scope>
    <source>
        <strain evidence="4 5">YJ56</strain>
    </source>
</reference>
<evidence type="ECO:0000313" key="4">
    <source>
        <dbReference type="EMBL" id="QHK18559.1"/>
    </source>
</evidence>
<organism evidence="4 5">
    <name type="scientific">Pseudarthrobacter psychrotolerans</name>
    <dbReference type="NCBI Taxonomy" id="2697569"/>
    <lineage>
        <taxon>Bacteria</taxon>
        <taxon>Bacillati</taxon>
        <taxon>Actinomycetota</taxon>
        <taxon>Actinomycetes</taxon>
        <taxon>Micrococcales</taxon>
        <taxon>Micrococcaceae</taxon>
        <taxon>Pseudarthrobacter</taxon>
    </lineage>
</organism>
<dbReference type="Proteomes" id="UP000464186">
    <property type="component" value="Chromosome"/>
</dbReference>
<dbReference type="GO" id="GO:0000287">
    <property type="term" value="F:magnesium ion binding"/>
    <property type="evidence" value="ECO:0007669"/>
    <property type="project" value="UniProtKB-ARBA"/>
</dbReference>
<dbReference type="GO" id="GO:0050660">
    <property type="term" value="F:flavin adenine dinucleotide binding"/>
    <property type="evidence" value="ECO:0007669"/>
    <property type="project" value="TreeGrafter"/>
</dbReference>
<gene>
    <name evidence="4" type="ORF">GU243_00785</name>
</gene>
<dbReference type="CDD" id="cd07035">
    <property type="entry name" value="TPP_PYR_POX_like"/>
    <property type="match status" value="1"/>
</dbReference>
<feature type="domain" description="Thiamine pyrophosphate enzyme N-terminal TPP-binding" evidence="3">
    <location>
        <begin position="4"/>
        <end position="76"/>
    </location>
</feature>
<evidence type="ECO:0000256" key="2">
    <source>
        <dbReference type="SAM" id="MobiDB-lite"/>
    </source>
</evidence>
<accession>A0A6P1NGC0</accession>
<comment type="similarity">
    <text evidence="1">Belongs to the TPP enzyme family.</text>
</comment>
<dbReference type="KEGG" id="psey:GU243_00785"/>
<sequence length="104" mass="10976">MTGTVRDAVHTFLLAQGVTTVFGNPGSTEMRFFRDWPDTLNYVVAPQESSVLAMADGYAQATGGVGWLWSTQPGASATASEASTRPNATGPRLWSSPASRPGRS</sequence>
<evidence type="ECO:0000313" key="5">
    <source>
        <dbReference type="Proteomes" id="UP000464186"/>
    </source>
</evidence>
<dbReference type="PANTHER" id="PTHR18968">
    <property type="entry name" value="THIAMINE PYROPHOSPHATE ENZYMES"/>
    <property type="match status" value="1"/>
</dbReference>
<dbReference type="GO" id="GO:0030976">
    <property type="term" value="F:thiamine pyrophosphate binding"/>
    <property type="evidence" value="ECO:0007669"/>
    <property type="project" value="InterPro"/>
</dbReference>
<dbReference type="AlphaFoldDB" id="A0A6P1NGC0"/>
<dbReference type="InterPro" id="IPR029061">
    <property type="entry name" value="THDP-binding"/>
</dbReference>
<dbReference type="EMBL" id="CP047898">
    <property type="protein sequence ID" value="QHK18559.1"/>
    <property type="molecule type" value="Genomic_DNA"/>
</dbReference>
<dbReference type="Gene3D" id="3.40.50.970">
    <property type="match status" value="1"/>
</dbReference>